<sequence length="36" mass="4210">MWLVSMFLNALSLDFVEIRSPDVSKDYDLSTRKANF</sequence>
<keyword evidence="1" id="KW-0732">Signal</keyword>
<dbReference type="AlphaFoldDB" id="A0A1V6NZE9"/>
<evidence type="ECO:0000313" key="2">
    <source>
        <dbReference type="EMBL" id="OQD70103.1"/>
    </source>
</evidence>
<keyword evidence="3" id="KW-1185">Reference proteome</keyword>
<evidence type="ECO:0000256" key="1">
    <source>
        <dbReference type="SAM" id="SignalP"/>
    </source>
</evidence>
<feature type="non-terminal residue" evidence="2">
    <location>
        <position position="36"/>
    </location>
</feature>
<protein>
    <submittedName>
        <fullName evidence="2">Uncharacterized protein</fullName>
    </submittedName>
</protein>
<comment type="caution">
    <text evidence="2">The sequence shown here is derived from an EMBL/GenBank/DDBJ whole genome shotgun (WGS) entry which is preliminary data.</text>
</comment>
<name>A0A1V6NZE9_9EURO</name>
<proteinExistence type="predicted"/>
<reference evidence="3" key="1">
    <citation type="journal article" date="2017" name="Nat. Microbiol.">
        <title>Global analysis of biosynthetic gene clusters reveals vast potential of secondary metabolite production in Penicillium species.</title>
        <authorList>
            <person name="Nielsen J.C."/>
            <person name="Grijseels S."/>
            <person name="Prigent S."/>
            <person name="Ji B."/>
            <person name="Dainat J."/>
            <person name="Nielsen K.F."/>
            <person name="Frisvad J.C."/>
            <person name="Workman M."/>
            <person name="Nielsen J."/>
        </authorList>
    </citation>
    <scope>NUCLEOTIDE SEQUENCE [LARGE SCALE GENOMIC DNA]</scope>
    <source>
        <strain evidence="3">IBT 31811</strain>
    </source>
</reference>
<accession>A0A1V6NZE9</accession>
<gene>
    <name evidence="2" type="ORF">PENANT_c274G03808</name>
</gene>
<feature type="signal peptide" evidence="1">
    <location>
        <begin position="1"/>
        <end position="18"/>
    </location>
</feature>
<evidence type="ECO:0000313" key="3">
    <source>
        <dbReference type="Proteomes" id="UP000191672"/>
    </source>
</evidence>
<dbReference type="Proteomes" id="UP000191672">
    <property type="component" value="Unassembled WGS sequence"/>
</dbReference>
<feature type="chain" id="PRO_5013139288" evidence="1">
    <location>
        <begin position="19"/>
        <end position="36"/>
    </location>
</feature>
<organism evidence="2 3">
    <name type="scientific">Penicillium antarcticum</name>
    <dbReference type="NCBI Taxonomy" id="416450"/>
    <lineage>
        <taxon>Eukaryota</taxon>
        <taxon>Fungi</taxon>
        <taxon>Dikarya</taxon>
        <taxon>Ascomycota</taxon>
        <taxon>Pezizomycotina</taxon>
        <taxon>Eurotiomycetes</taxon>
        <taxon>Eurotiomycetidae</taxon>
        <taxon>Eurotiales</taxon>
        <taxon>Aspergillaceae</taxon>
        <taxon>Penicillium</taxon>
    </lineage>
</organism>
<dbReference type="EMBL" id="MDYN01000274">
    <property type="protein sequence ID" value="OQD70103.1"/>
    <property type="molecule type" value="Genomic_DNA"/>
</dbReference>